<feature type="domain" description="STAS" evidence="3">
    <location>
        <begin position="1"/>
        <end position="116"/>
    </location>
</feature>
<dbReference type="RefSeq" id="WP_074770263.1">
    <property type="nucleotide sequence ID" value="NZ_FNWO01000017.1"/>
</dbReference>
<dbReference type="CDD" id="cd07043">
    <property type="entry name" value="STAS_anti-anti-sigma_factors"/>
    <property type="match status" value="1"/>
</dbReference>
<keyword evidence="5" id="KW-1185">Reference proteome</keyword>
<accession>A0A1H6JN58</accession>
<sequence length="116" mass="12437">MNITSTLHNEMAVLVLDGDVDLSCSPALRKALLERTFERRDIMVDLSGVGYIDSSGIAGLVEAYQGARDNGTRFILAAPSAPVLRVLRLARLDRVFTIVDSVEPIAVVASPGEPLS</sequence>
<proteinExistence type="inferred from homology"/>
<dbReference type="InterPro" id="IPR003658">
    <property type="entry name" value="Anti-sigma_ant"/>
</dbReference>
<reference evidence="5" key="1">
    <citation type="submission" date="2016-10" db="EMBL/GenBank/DDBJ databases">
        <authorList>
            <person name="Varghese N."/>
            <person name="Submissions S."/>
        </authorList>
    </citation>
    <scope>NUCLEOTIDE SEQUENCE [LARGE SCALE GENOMIC DNA]</scope>
    <source>
        <strain evidence="5">DSM 13234</strain>
    </source>
</reference>
<dbReference type="AlphaFoldDB" id="A0A1H6JN58"/>
<dbReference type="PANTHER" id="PTHR33495">
    <property type="entry name" value="ANTI-SIGMA FACTOR ANTAGONIST TM_1081-RELATED-RELATED"/>
    <property type="match status" value="1"/>
</dbReference>
<protein>
    <recommendedName>
        <fullName evidence="2">Anti-sigma factor antagonist</fullName>
    </recommendedName>
</protein>
<dbReference type="PANTHER" id="PTHR33495:SF2">
    <property type="entry name" value="ANTI-SIGMA FACTOR ANTAGONIST TM_1081-RELATED"/>
    <property type="match status" value="1"/>
</dbReference>
<comment type="similarity">
    <text evidence="1 2">Belongs to the anti-sigma-factor antagonist family.</text>
</comment>
<name>A0A1H6JN58_MAGFU</name>
<evidence type="ECO:0000313" key="4">
    <source>
        <dbReference type="EMBL" id="SEH61215.1"/>
    </source>
</evidence>
<dbReference type="InterPro" id="IPR002645">
    <property type="entry name" value="STAS_dom"/>
</dbReference>
<evidence type="ECO:0000313" key="5">
    <source>
        <dbReference type="Proteomes" id="UP000182983"/>
    </source>
</evidence>
<dbReference type="SUPFAM" id="SSF52091">
    <property type="entry name" value="SpoIIaa-like"/>
    <property type="match status" value="1"/>
</dbReference>
<gene>
    <name evidence="4" type="ORF">SAMN04244559_03153</name>
</gene>
<dbReference type="PROSITE" id="PS50801">
    <property type="entry name" value="STAS"/>
    <property type="match status" value="1"/>
</dbReference>
<evidence type="ECO:0000259" key="3">
    <source>
        <dbReference type="PROSITE" id="PS50801"/>
    </source>
</evidence>
<dbReference type="Gene3D" id="3.30.750.24">
    <property type="entry name" value="STAS domain"/>
    <property type="match status" value="1"/>
</dbReference>
<evidence type="ECO:0000256" key="1">
    <source>
        <dbReference type="ARBA" id="ARBA00009013"/>
    </source>
</evidence>
<dbReference type="GO" id="GO:0043856">
    <property type="term" value="F:anti-sigma factor antagonist activity"/>
    <property type="evidence" value="ECO:0007669"/>
    <property type="project" value="InterPro"/>
</dbReference>
<evidence type="ECO:0000256" key="2">
    <source>
        <dbReference type="RuleBase" id="RU003749"/>
    </source>
</evidence>
<dbReference type="InterPro" id="IPR036513">
    <property type="entry name" value="STAS_dom_sf"/>
</dbReference>
<dbReference type="EMBL" id="FNWO01000017">
    <property type="protein sequence ID" value="SEH61215.1"/>
    <property type="molecule type" value="Genomic_DNA"/>
</dbReference>
<organism evidence="4 5">
    <name type="scientific">Magnetospirillum fulvum</name>
    <name type="common">Rhodospirillum fulvum</name>
    <dbReference type="NCBI Taxonomy" id="1082"/>
    <lineage>
        <taxon>Bacteria</taxon>
        <taxon>Pseudomonadati</taxon>
        <taxon>Pseudomonadota</taxon>
        <taxon>Alphaproteobacteria</taxon>
        <taxon>Rhodospirillales</taxon>
        <taxon>Rhodospirillaceae</taxon>
        <taxon>Magnetospirillum</taxon>
    </lineage>
</organism>
<dbReference type="NCBIfam" id="TIGR00377">
    <property type="entry name" value="ant_ant_sig"/>
    <property type="match status" value="1"/>
</dbReference>
<dbReference type="Proteomes" id="UP000182983">
    <property type="component" value="Unassembled WGS sequence"/>
</dbReference>
<dbReference type="OrthoDB" id="9796076at2"/>
<dbReference type="Pfam" id="PF01740">
    <property type="entry name" value="STAS"/>
    <property type="match status" value="1"/>
</dbReference>